<feature type="transmembrane region" description="Helical" evidence="5">
    <location>
        <begin position="359"/>
        <end position="380"/>
    </location>
</feature>
<evidence type="ECO:0000313" key="8">
    <source>
        <dbReference type="Proteomes" id="UP001430172"/>
    </source>
</evidence>
<proteinExistence type="predicted"/>
<dbReference type="Proteomes" id="UP001430172">
    <property type="component" value="Unassembled WGS sequence"/>
</dbReference>
<comment type="subcellular location">
    <subcellularLocation>
        <location evidence="1">Membrane</location>
        <topology evidence="1">Multi-pass membrane protein</topology>
    </subcellularLocation>
</comment>
<feature type="transmembrane region" description="Helical" evidence="5">
    <location>
        <begin position="278"/>
        <end position="303"/>
    </location>
</feature>
<sequence>MTTTLTPPDTTVADEPAAGRAAWALVARREVVVKLTDRAFLLGTVFTVVVIAAFMGWQAWDAGRTTTYSVAATAADRSMAERLATDATGVDDTVAVEVTDAADPAAARALVREGDADAWLHRDGGTWVLTTDSEEEDALTGVTREVVRQAALEQQASDLGTTAEQLQAGSTVTTSLLTGDAERAGLASGIAFAFAFLFYIATLTFGITLANSVVEEKQSRIVEIIATSIPVRQLLVGKIIGNSALAIAQMVLFAAVGLVGLSLTPYSSFVTAVSGPVVWFLVFFVAGFVALAALWAVAGALASRTEEVQSTATPLTMLVMAVFFGSLFLDGAAKVVVSYLPPFSAVLMPTRLLEGTAQWWEALVALALLLVAAGAVVRVAERLYRRSLLQTGGKLSMRQAWSAPE</sequence>
<dbReference type="Pfam" id="PF12698">
    <property type="entry name" value="ABC2_membrane_3"/>
    <property type="match status" value="1"/>
</dbReference>
<dbReference type="InterPro" id="IPR013525">
    <property type="entry name" value="ABC2_TM"/>
</dbReference>
<evidence type="ECO:0000256" key="2">
    <source>
        <dbReference type="ARBA" id="ARBA00022692"/>
    </source>
</evidence>
<keyword evidence="2 5" id="KW-0812">Transmembrane</keyword>
<name>A0ABS2CP98_9MICO</name>
<evidence type="ECO:0000256" key="5">
    <source>
        <dbReference type="SAM" id="Phobius"/>
    </source>
</evidence>
<evidence type="ECO:0000256" key="3">
    <source>
        <dbReference type="ARBA" id="ARBA00022989"/>
    </source>
</evidence>
<gene>
    <name evidence="7" type="ORF">JQN70_14990</name>
</gene>
<accession>A0ABS2CP98</accession>
<feature type="transmembrane region" description="Helical" evidence="5">
    <location>
        <begin position="235"/>
        <end position="258"/>
    </location>
</feature>
<protein>
    <submittedName>
        <fullName evidence="7">ABC transporter permease</fullName>
    </submittedName>
</protein>
<feature type="transmembrane region" description="Helical" evidence="5">
    <location>
        <begin position="190"/>
        <end position="214"/>
    </location>
</feature>
<evidence type="ECO:0000256" key="1">
    <source>
        <dbReference type="ARBA" id="ARBA00004141"/>
    </source>
</evidence>
<organism evidence="7 8">
    <name type="scientific">Phycicoccus sonneratiae</name>
    <dbReference type="NCBI Taxonomy" id="2807628"/>
    <lineage>
        <taxon>Bacteria</taxon>
        <taxon>Bacillati</taxon>
        <taxon>Actinomycetota</taxon>
        <taxon>Actinomycetes</taxon>
        <taxon>Micrococcales</taxon>
        <taxon>Intrasporangiaceae</taxon>
        <taxon>Phycicoccus</taxon>
    </lineage>
</organism>
<evidence type="ECO:0000259" key="6">
    <source>
        <dbReference type="Pfam" id="PF12698"/>
    </source>
</evidence>
<keyword evidence="8" id="KW-1185">Reference proteome</keyword>
<evidence type="ECO:0000256" key="4">
    <source>
        <dbReference type="ARBA" id="ARBA00023136"/>
    </source>
</evidence>
<keyword evidence="3 5" id="KW-1133">Transmembrane helix</keyword>
<dbReference type="RefSeq" id="WP_204132160.1">
    <property type="nucleotide sequence ID" value="NZ_JAFDVD010000016.1"/>
</dbReference>
<feature type="domain" description="ABC-2 type transporter transmembrane" evidence="6">
    <location>
        <begin position="39"/>
        <end position="373"/>
    </location>
</feature>
<dbReference type="EMBL" id="JAFDVD010000016">
    <property type="protein sequence ID" value="MBM6401701.1"/>
    <property type="molecule type" value="Genomic_DNA"/>
</dbReference>
<comment type="caution">
    <text evidence="7">The sequence shown here is derived from an EMBL/GenBank/DDBJ whole genome shotgun (WGS) entry which is preliminary data.</text>
</comment>
<evidence type="ECO:0000313" key="7">
    <source>
        <dbReference type="EMBL" id="MBM6401701.1"/>
    </source>
</evidence>
<keyword evidence="4 5" id="KW-0472">Membrane</keyword>
<feature type="transmembrane region" description="Helical" evidence="5">
    <location>
        <begin position="315"/>
        <end position="339"/>
    </location>
</feature>
<reference evidence="7" key="1">
    <citation type="submission" date="2021-02" db="EMBL/GenBank/DDBJ databases">
        <title>Phycicoccus sp. MQZ13P-5T, whole genome shotgun sequence.</title>
        <authorList>
            <person name="Tuo L."/>
        </authorList>
    </citation>
    <scope>NUCLEOTIDE SEQUENCE</scope>
    <source>
        <strain evidence="7">MQZ13P-5</strain>
    </source>
</reference>
<feature type="transmembrane region" description="Helical" evidence="5">
    <location>
        <begin position="39"/>
        <end position="60"/>
    </location>
</feature>